<reference evidence="1" key="1">
    <citation type="submission" date="2024-06" db="EMBL/GenBank/DDBJ databases">
        <authorList>
            <consortium name="consrtm"/>
            <person name="Uemura M."/>
            <person name="Terahara T."/>
        </authorList>
    </citation>
    <scope>NUCLEOTIDE SEQUENCE</scope>
    <source>
        <strain evidence="1">KM77-8</strain>
    </source>
</reference>
<sequence length="74" mass="8126">MTQHEPAIRLELRAGIHVVLGRADIAGWCDVEPGMVVRVTRTADDRFRLRVALPGDSAYAVDGREAVVFPKNPS</sequence>
<gene>
    <name evidence="1" type="ORF">SHKM778_26270</name>
</gene>
<dbReference type="AlphaFoldDB" id="A0AAT9HFN9"/>
<proteinExistence type="predicted"/>
<dbReference type="EMBL" id="AP035768">
    <property type="protein sequence ID" value="BFO16239.1"/>
    <property type="molecule type" value="Genomic_DNA"/>
</dbReference>
<organism evidence="1">
    <name type="scientific">Streptomyces haneummycinicus</name>
    <dbReference type="NCBI Taxonomy" id="3074435"/>
    <lineage>
        <taxon>Bacteria</taxon>
        <taxon>Bacillati</taxon>
        <taxon>Actinomycetota</taxon>
        <taxon>Actinomycetes</taxon>
        <taxon>Kitasatosporales</taxon>
        <taxon>Streptomycetaceae</taxon>
        <taxon>Streptomyces</taxon>
    </lineage>
</organism>
<evidence type="ECO:0000313" key="1">
    <source>
        <dbReference type="EMBL" id="BFO16239.1"/>
    </source>
</evidence>
<reference evidence="1" key="2">
    <citation type="submission" date="2024-07" db="EMBL/GenBank/DDBJ databases">
        <title>Streptomyces haneummycinica sp. nov., a new antibiotic-producing actinobacterium isolated from marine sediment.</title>
        <authorList>
            <person name="Uemura M."/>
            <person name="Hamada M."/>
            <person name="Hirano S."/>
            <person name="Kobayashi K."/>
            <person name="Ohshiro T."/>
            <person name="Kobayashi T."/>
            <person name="Terahara T."/>
        </authorList>
    </citation>
    <scope>NUCLEOTIDE SEQUENCE</scope>
    <source>
        <strain evidence="1">KM77-8</strain>
    </source>
</reference>
<accession>A0AAT9HFN9</accession>
<name>A0AAT9HFN9_9ACTN</name>
<protein>
    <recommendedName>
        <fullName evidence="2">Ferrous iron transport protein A</fullName>
    </recommendedName>
</protein>
<evidence type="ECO:0008006" key="2">
    <source>
        <dbReference type="Google" id="ProtNLM"/>
    </source>
</evidence>